<evidence type="ECO:0000313" key="1">
    <source>
        <dbReference type="EMBL" id="KAI9511408.1"/>
    </source>
</evidence>
<reference evidence="1" key="1">
    <citation type="submission" date="2021-03" db="EMBL/GenBank/DDBJ databases">
        <title>Evolutionary priming and transition to the ectomycorrhizal habit in an iconic lineage of mushroom-forming fungi: is preadaptation a requirement?</title>
        <authorList>
            <consortium name="DOE Joint Genome Institute"/>
            <person name="Looney B.P."/>
            <person name="Miyauchi S."/>
            <person name="Morin E."/>
            <person name="Drula E."/>
            <person name="Courty P.E."/>
            <person name="Chicoki N."/>
            <person name="Fauchery L."/>
            <person name="Kohler A."/>
            <person name="Kuo A."/>
            <person name="LaButti K."/>
            <person name="Pangilinan J."/>
            <person name="Lipzen A."/>
            <person name="Riley R."/>
            <person name="Andreopoulos W."/>
            <person name="He G."/>
            <person name="Johnson J."/>
            <person name="Barry K.W."/>
            <person name="Grigoriev I.V."/>
            <person name="Nagy L."/>
            <person name="Hibbett D."/>
            <person name="Henrissat B."/>
            <person name="Matheny P.B."/>
            <person name="Labbe J."/>
            <person name="Martin A.F."/>
        </authorList>
    </citation>
    <scope>NUCLEOTIDE SEQUENCE</scope>
    <source>
        <strain evidence="1">BPL698</strain>
    </source>
</reference>
<evidence type="ECO:0000313" key="2">
    <source>
        <dbReference type="Proteomes" id="UP001207468"/>
    </source>
</evidence>
<protein>
    <submittedName>
        <fullName evidence="1">Uncharacterized protein</fullName>
    </submittedName>
</protein>
<dbReference type="Proteomes" id="UP001207468">
    <property type="component" value="Unassembled WGS sequence"/>
</dbReference>
<comment type="caution">
    <text evidence="1">The sequence shown here is derived from an EMBL/GenBank/DDBJ whole genome shotgun (WGS) entry which is preliminary data.</text>
</comment>
<organism evidence="1 2">
    <name type="scientific">Russula earlei</name>
    <dbReference type="NCBI Taxonomy" id="71964"/>
    <lineage>
        <taxon>Eukaryota</taxon>
        <taxon>Fungi</taxon>
        <taxon>Dikarya</taxon>
        <taxon>Basidiomycota</taxon>
        <taxon>Agaricomycotina</taxon>
        <taxon>Agaricomycetes</taxon>
        <taxon>Russulales</taxon>
        <taxon>Russulaceae</taxon>
        <taxon>Russula</taxon>
    </lineage>
</organism>
<accession>A0ACC0UIC5</accession>
<gene>
    <name evidence="1" type="ORF">F5148DRAFT_1373836</name>
</gene>
<dbReference type="EMBL" id="JAGFNK010000022">
    <property type="protein sequence ID" value="KAI9511408.1"/>
    <property type="molecule type" value="Genomic_DNA"/>
</dbReference>
<sequence>MVSMISRHSDPSGTTSSDPDIRLAYRSITQHGSLDWLALTYGKWSPGLRLSAAGSQGLSELKQYIAQSEQSVFLAFCRIPLDNASSFATITYIPEGTSSLRKARTAMSSRTVQSWFRGPQATLTVSRLEDLTVGAILDAMPSPPSVSVSVPLPLPVSAPVSSAFPSIDSAPASAIVRSSSEAKQDREKALPAAPGPVTRTVSEPARYVSMRGPPNFGDPRTRSEQREAQRRRADAEVRATLREEAARQAQIKAQQAEEAQQAEDAERTRRERLERDLARKKAVRMAQEEAERVEEERLAREREERRRRGAEKRAETTRMLQEWKLEEENRRKELARAEEELKRKATARREAARTSATKRRRESRMAGEGPGPLEAGWVTVQNSGSVAWRRRYFQLTDTVLRLYKHEKDVGGVPSDVIVLKGAEPTIKEWYEGFEELRSIPHAFALVFGNGEPPVMLFSDTAQEKDLLSGLLMTCPDI</sequence>
<proteinExistence type="predicted"/>
<keyword evidence="2" id="KW-1185">Reference proteome</keyword>
<name>A0ACC0UIC5_9AGAM</name>